<dbReference type="EMBL" id="CP060784">
    <property type="protein sequence ID" value="QNP52098.1"/>
    <property type="molecule type" value="Genomic_DNA"/>
</dbReference>
<accession>A0A7H0GUY2</accession>
<dbReference type="KEGG" id="hqi:H9L05_19775"/>
<name>A0A7H0GUY2_9BACT</name>
<evidence type="ECO:0000313" key="2">
    <source>
        <dbReference type="EMBL" id="QNP52098.1"/>
    </source>
</evidence>
<evidence type="ECO:0000256" key="1">
    <source>
        <dbReference type="SAM" id="MobiDB-lite"/>
    </source>
</evidence>
<gene>
    <name evidence="2" type="ORF">H9L05_19775</name>
</gene>
<dbReference type="RefSeq" id="WP_187732362.1">
    <property type="nucleotide sequence ID" value="NZ_CP060784.1"/>
</dbReference>
<organism evidence="2 3">
    <name type="scientific">Hymenobacter qilianensis</name>
    <dbReference type="NCBI Taxonomy" id="1385715"/>
    <lineage>
        <taxon>Bacteria</taxon>
        <taxon>Pseudomonadati</taxon>
        <taxon>Bacteroidota</taxon>
        <taxon>Cytophagia</taxon>
        <taxon>Cytophagales</taxon>
        <taxon>Hymenobacteraceae</taxon>
        <taxon>Hymenobacter</taxon>
    </lineage>
</organism>
<protein>
    <recommendedName>
        <fullName evidence="4">TonB-dependent receptor</fullName>
    </recommendedName>
</protein>
<sequence length="145" mass="16171">MNPAPNPVTGVYPGTSPSNLTRTNPLEAINRFDFRQRTSRFIGDVQLNLTPFEGFTADYVFGVDSYTQLGTAFIPPGNTTPDYATGFARRADRTVFQYNNDVTLGYRRNFTEWLESTTSVGLLGNTMKCRAPASRHSNWVLGANY</sequence>
<evidence type="ECO:0008006" key="4">
    <source>
        <dbReference type="Google" id="ProtNLM"/>
    </source>
</evidence>
<keyword evidence="3" id="KW-1185">Reference proteome</keyword>
<dbReference type="AlphaFoldDB" id="A0A7H0GUY2"/>
<reference evidence="2 3" key="1">
    <citation type="submission" date="2020-08" db="EMBL/GenBank/DDBJ databases">
        <title>Genome sequence of Hymenobacter qilianensis JCM 19763T.</title>
        <authorList>
            <person name="Hyun D.-W."/>
            <person name="Bae J.-W."/>
        </authorList>
    </citation>
    <scope>NUCLEOTIDE SEQUENCE [LARGE SCALE GENOMIC DNA]</scope>
    <source>
        <strain evidence="2 3">JCM 19763</strain>
    </source>
</reference>
<dbReference type="Proteomes" id="UP000516093">
    <property type="component" value="Chromosome"/>
</dbReference>
<feature type="region of interest" description="Disordered" evidence="1">
    <location>
        <begin position="1"/>
        <end position="23"/>
    </location>
</feature>
<evidence type="ECO:0000313" key="3">
    <source>
        <dbReference type="Proteomes" id="UP000516093"/>
    </source>
</evidence>
<proteinExistence type="predicted"/>